<feature type="non-terminal residue" evidence="1">
    <location>
        <position position="1"/>
    </location>
</feature>
<proteinExistence type="predicted"/>
<name>A0ABU6YLS7_9FABA</name>
<reference evidence="1 2" key="1">
    <citation type="journal article" date="2023" name="Plants (Basel)">
        <title>Bridging the Gap: Combining Genomics and Transcriptomics Approaches to Understand Stylosanthes scabra, an Orphan Legume from the Brazilian Caatinga.</title>
        <authorList>
            <person name="Ferreira-Neto J.R.C."/>
            <person name="da Silva M.D."/>
            <person name="Binneck E."/>
            <person name="de Melo N.F."/>
            <person name="da Silva R.H."/>
            <person name="de Melo A.L.T.M."/>
            <person name="Pandolfi V."/>
            <person name="Bustamante F.O."/>
            <person name="Brasileiro-Vidal A.C."/>
            <person name="Benko-Iseppon A.M."/>
        </authorList>
    </citation>
    <scope>NUCLEOTIDE SEQUENCE [LARGE SCALE GENOMIC DNA]</scope>
    <source>
        <tissue evidence="1">Leaves</tissue>
    </source>
</reference>
<accession>A0ABU6YLS7</accession>
<evidence type="ECO:0000313" key="2">
    <source>
        <dbReference type="Proteomes" id="UP001341840"/>
    </source>
</evidence>
<sequence length="58" mass="6549">MVPNSKQGHIFAKPKHDLNVRSLSSPRQGHVLDQVPNLAQTWFTQSKPKVLQNSCLNQ</sequence>
<dbReference type="Proteomes" id="UP001341840">
    <property type="component" value="Unassembled WGS sequence"/>
</dbReference>
<protein>
    <submittedName>
        <fullName evidence="1">Uncharacterized protein</fullName>
    </submittedName>
</protein>
<comment type="caution">
    <text evidence="1">The sequence shown here is derived from an EMBL/GenBank/DDBJ whole genome shotgun (WGS) entry which is preliminary data.</text>
</comment>
<keyword evidence="2" id="KW-1185">Reference proteome</keyword>
<gene>
    <name evidence="1" type="ORF">PIB30_068227</name>
</gene>
<dbReference type="EMBL" id="JASCZI010242383">
    <property type="protein sequence ID" value="MED6210871.1"/>
    <property type="molecule type" value="Genomic_DNA"/>
</dbReference>
<organism evidence="1 2">
    <name type="scientific">Stylosanthes scabra</name>
    <dbReference type="NCBI Taxonomy" id="79078"/>
    <lineage>
        <taxon>Eukaryota</taxon>
        <taxon>Viridiplantae</taxon>
        <taxon>Streptophyta</taxon>
        <taxon>Embryophyta</taxon>
        <taxon>Tracheophyta</taxon>
        <taxon>Spermatophyta</taxon>
        <taxon>Magnoliopsida</taxon>
        <taxon>eudicotyledons</taxon>
        <taxon>Gunneridae</taxon>
        <taxon>Pentapetalae</taxon>
        <taxon>rosids</taxon>
        <taxon>fabids</taxon>
        <taxon>Fabales</taxon>
        <taxon>Fabaceae</taxon>
        <taxon>Papilionoideae</taxon>
        <taxon>50 kb inversion clade</taxon>
        <taxon>dalbergioids sensu lato</taxon>
        <taxon>Dalbergieae</taxon>
        <taxon>Pterocarpus clade</taxon>
        <taxon>Stylosanthes</taxon>
    </lineage>
</organism>
<evidence type="ECO:0000313" key="1">
    <source>
        <dbReference type="EMBL" id="MED6210871.1"/>
    </source>
</evidence>